<reference evidence="2" key="1">
    <citation type="submission" date="2021-03" db="EMBL/GenBank/DDBJ databases">
        <authorList>
            <person name="Wang G."/>
        </authorList>
    </citation>
    <scope>NUCLEOTIDE SEQUENCE</scope>
    <source>
        <strain evidence="2">KCTC 12899</strain>
    </source>
</reference>
<dbReference type="Proteomes" id="UP000664417">
    <property type="component" value="Unassembled WGS sequence"/>
</dbReference>
<keyword evidence="3" id="KW-1185">Reference proteome</keyword>
<comment type="caution">
    <text evidence="2">The sequence shown here is derived from an EMBL/GenBank/DDBJ whole genome shotgun (WGS) entry which is preliminary data.</text>
</comment>
<sequence>MSWSPALFARNQAYLRERHYIVMPDPPATPSVGAEIRPAANGKPTVWLGTKPLEHSGDPDAEARHLLKGIKGEVHIHFGFGLGRLVNLDRARNLANLIIYEPSPEVWLAAMGVCDMEALLKGRGVVICFHLRSLRYLVMRYRHRKQSVGLVIPPTYSACFPDLLDLFHRSVQIWGPAPIDYGRLYPKIVKNTAANLARFSEEPGCEHWYQRLAGKPGVVLAAGPSLERNIAELKAVRDRVIVFAIARTVSTLERLGLTPDFVVHVETQDFHHLVAGRENLVDATLLVPDQVQPLFWQSFGGSRRFWFVSKTNPICNSIKNFDPDYKRLVIKTGGSVATAAFYLAFCFGCQPLILMGQDLAFTHGRQYLPAPENLHYRTVTCEVPAYNGLGKLVSQTQYQRNLEWYQHSVQVLGRMDPNREFINATEGGAAIEGFQQMSWREVVVRKLRQPVSVPELDVAPVASEQVLYARFYARLRDAFDQYNLIERQFQRAESAFMAMMIGGRFEMTSAHSPARQFAVLGEWFQQFKSLEPLFPKEWDRLRKMSGQLTNLGEENALEVYCALWTGLAAVYYGIRFTLNEIEEGLRLAREAGQREAHGATGEG</sequence>
<accession>A0A8J7Q503</accession>
<dbReference type="RefSeq" id="WP_207857869.1">
    <property type="nucleotide sequence ID" value="NZ_JAFREP010000005.1"/>
</dbReference>
<dbReference type="PANTHER" id="PTHR41786">
    <property type="entry name" value="MOTILITY ACCESSORY FACTOR MAF"/>
    <property type="match status" value="1"/>
</dbReference>
<evidence type="ECO:0000313" key="3">
    <source>
        <dbReference type="Proteomes" id="UP000664417"/>
    </source>
</evidence>
<dbReference type="AlphaFoldDB" id="A0A8J7Q503"/>
<dbReference type="PANTHER" id="PTHR41786:SF1">
    <property type="entry name" value="6-HYDROXYMETHYLPTERIN DIPHOSPHOKINASE MPTE-LIKE DOMAIN-CONTAINING PROTEIN"/>
    <property type="match status" value="1"/>
</dbReference>
<feature type="domain" description="6-hydroxymethylpterin diphosphokinase MptE-like" evidence="1">
    <location>
        <begin position="190"/>
        <end position="363"/>
    </location>
</feature>
<organism evidence="2 3">
    <name type="scientific">Acanthopleuribacter pedis</name>
    <dbReference type="NCBI Taxonomy" id="442870"/>
    <lineage>
        <taxon>Bacteria</taxon>
        <taxon>Pseudomonadati</taxon>
        <taxon>Acidobacteriota</taxon>
        <taxon>Holophagae</taxon>
        <taxon>Acanthopleuribacterales</taxon>
        <taxon>Acanthopleuribacteraceae</taxon>
        <taxon>Acanthopleuribacter</taxon>
    </lineage>
</organism>
<dbReference type="InterPro" id="IPR002826">
    <property type="entry name" value="MptE-like"/>
</dbReference>
<dbReference type="EMBL" id="JAFREP010000005">
    <property type="protein sequence ID" value="MBO1318222.1"/>
    <property type="molecule type" value="Genomic_DNA"/>
</dbReference>
<protein>
    <submittedName>
        <fullName evidence="2">Motility associated factor glycosyltransferase family protein</fullName>
    </submittedName>
</protein>
<dbReference type="Pfam" id="PF01973">
    <property type="entry name" value="MptE-like"/>
    <property type="match status" value="1"/>
</dbReference>
<proteinExistence type="predicted"/>
<evidence type="ECO:0000313" key="2">
    <source>
        <dbReference type="EMBL" id="MBO1318222.1"/>
    </source>
</evidence>
<name>A0A8J7Q503_9BACT</name>
<gene>
    <name evidence="2" type="ORF">J3U88_07135</name>
</gene>
<evidence type="ECO:0000259" key="1">
    <source>
        <dbReference type="Pfam" id="PF01973"/>
    </source>
</evidence>